<sequence>MTEAKDCVSERLIDVLCIGAGPAGLTAGYLLGKEKKSCLILEKDPQYVGGISKTVQYKGFRFDIGGHRFFSKSSEIEALWEELLGEDFIERPRKSRIYYQKKFFSYPIKPFEALWKLGVYRSFSALFSYLRYRLYPIKPVRSFQDWVTNQFGRFFFQIFFKTYTEKVWGMACTEISSDWAAQRIKGLSLITALKNACFAKAPQHQQSIKTLITHFRYPKLGPGMMWEAARAKIQQQGNCVELGACVTTIEYLSQDNTWCVHYQTPDGEKIAYARQIISSMPLRELVQALSYDLPPKIIQAADGLRYRDFLMVALIVNEDGHFDDNWIYIHDPTVKVGRIQNFRSWSPYLIPTQGMNCYGLEYFCFEGDGLWSADDEDLLDLAKKEIHQIGLIKESTIVDGCVVRQPKAYPIYDDTYKMNVATIREYLNEHFPGLHLVGRNGMHKYNNQDHAMMTAKLTVENILAEKTIYNVWNVNEDAEYHEDKDREPRVTERLVPERLR</sequence>
<gene>
    <name evidence="2" type="ORF">GCM10007966_03420</name>
</gene>
<reference evidence="2" key="2">
    <citation type="submission" date="2020-09" db="EMBL/GenBank/DDBJ databases">
        <authorList>
            <person name="Sun Q."/>
            <person name="Ohkuma M."/>
        </authorList>
    </citation>
    <scope>NUCLEOTIDE SEQUENCE</scope>
    <source>
        <strain evidence="2">JCM 13919</strain>
    </source>
</reference>
<dbReference type="Gene3D" id="3.50.50.60">
    <property type="entry name" value="FAD/NAD(P)-binding domain"/>
    <property type="match status" value="1"/>
</dbReference>
<reference evidence="2" key="1">
    <citation type="journal article" date="2014" name="Int. J. Syst. Evol. Microbiol.">
        <title>Complete genome sequence of Corynebacterium casei LMG S-19264T (=DSM 44701T), isolated from a smear-ripened cheese.</title>
        <authorList>
            <consortium name="US DOE Joint Genome Institute (JGI-PGF)"/>
            <person name="Walter F."/>
            <person name="Albersmeier A."/>
            <person name="Kalinowski J."/>
            <person name="Ruckert C."/>
        </authorList>
    </citation>
    <scope>NUCLEOTIDE SEQUENCE</scope>
    <source>
        <strain evidence="2">JCM 13919</strain>
    </source>
</reference>
<name>A0A917JNB4_9GAMM</name>
<evidence type="ECO:0000256" key="1">
    <source>
        <dbReference type="SAM" id="MobiDB-lite"/>
    </source>
</evidence>
<evidence type="ECO:0000313" key="2">
    <source>
        <dbReference type="EMBL" id="GGI78050.1"/>
    </source>
</evidence>
<dbReference type="PANTHER" id="PTHR21197:SF0">
    <property type="entry name" value="UDP-GALACTOPYRANOSE MUTASE"/>
    <property type="match status" value="1"/>
</dbReference>
<feature type="compositionally biased region" description="Basic and acidic residues" evidence="1">
    <location>
        <begin position="481"/>
        <end position="500"/>
    </location>
</feature>
<feature type="region of interest" description="Disordered" evidence="1">
    <location>
        <begin position="480"/>
        <end position="500"/>
    </location>
</feature>
<evidence type="ECO:0000313" key="3">
    <source>
        <dbReference type="Proteomes" id="UP000630149"/>
    </source>
</evidence>
<proteinExistence type="predicted"/>
<dbReference type="NCBIfam" id="NF005545">
    <property type="entry name" value="PRK07208.1-1"/>
    <property type="match status" value="1"/>
</dbReference>
<organism evidence="2 3">
    <name type="scientific">Legionella impletisoli</name>
    <dbReference type="NCBI Taxonomy" id="343510"/>
    <lineage>
        <taxon>Bacteria</taxon>
        <taxon>Pseudomonadati</taxon>
        <taxon>Pseudomonadota</taxon>
        <taxon>Gammaproteobacteria</taxon>
        <taxon>Legionellales</taxon>
        <taxon>Legionellaceae</taxon>
        <taxon>Legionella</taxon>
    </lineage>
</organism>
<protein>
    <submittedName>
        <fullName evidence="2">Uncharacterized protein</fullName>
    </submittedName>
</protein>
<comment type="caution">
    <text evidence="2">The sequence shown here is derived from an EMBL/GenBank/DDBJ whole genome shotgun (WGS) entry which is preliminary data.</text>
</comment>
<dbReference type="GO" id="GO:0005829">
    <property type="term" value="C:cytosol"/>
    <property type="evidence" value="ECO:0007669"/>
    <property type="project" value="TreeGrafter"/>
</dbReference>
<dbReference type="OrthoDB" id="109585at2"/>
<dbReference type="GO" id="GO:0008767">
    <property type="term" value="F:UDP-galactopyranose mutase activity"/>
    <property type="evidence" value="ECO:0007669"/>
    <property type="project" value="TreeGrafter"/>
</dbReference>
<dbReference type="Pfam" id="PF13450">
    <property type="entry name" value="NAD_binding_8"/>
    <property type="match status" value="1"/>
</dbReference>
<dbReference type="AlphaFoldDB" id="A0A917JNB4"/>
<dbReference type="PANTHER" id="PTHR21197">
    <property type="entry name" value="UDP-GALACTOPYRANOSE MUTASE"/>
    <property type="match status" value="1"/>
</dbReference>
<dbReference type="SUPFAM" id="SSF51971">
    <property type="entry name" value="Nucleotide-binding domain"/>
    <property type="match status" value="1"/>
</dbReference>
<dbReference type="GO" id="GO:0050660">
    <property type="term" value="F:flavin adenine dinucleotide binding"/>
    <property type="evidence" value="ECO:0007669"/>
    <property type="project" value="TreeGrafter"/>
</dbReference>
<dbReference type="NCBIfam" id="NF005548">
    <property type="entry name" value="PRK07208.1-4"/>
    <property type="match status" value="1"/>
</dbReference>
<dbReference type="InterPro" id="IPR036188">
    <property type="entry name" value="FAD/NAD-bd_sf"/>
</dbReference>
<dbReference type="Proteomes" id="UP000630149">
    <property type="component" value="Unassembled WGS sequence"/>
</dbReference>
<accession>A0A917JNB4</accession>
<dbReference type="RefSeq" id="WP_131775575.1">
    <property type="nucleotide sequence ID" value="NZ_BMOB01000001.1"/>
</dbReference>
<keyword evidence="3" id="KW-1185">Reference proteome</keyword>
<dbReference type="EMBL" id="BMOB01000001">
    <property type="protein sequence ID" value="GGI78050.1"/>
    <property type="molecule type" value="Genomic_DNA"/>
</dbReference>